<name>A0ABY5C2X6_9LACO</name>
<keyword evidence="1" id="KW-0812">Transmembrane</keyword>
<feature type="transmembrane region" description="Helical" evidence="1">
    <location>
        <begin position="30"/>
        <end position="51"/>
    </location>
</feature>
<accession>A0ABY5C2X6</accession>
<gene>
    <name evidence="2" type="ORF">M3M36_01930</name>
</gene>
<protein>
    <submittedName>
        <fullName evidence="2">Uncharacterized protein</fullName>
    </submittedName>
</protein>
<evidence type="ECO:0000313" key="2">
    <source>
        <dbReference type="EMBL" id="USS92399.1"/>
    </source>
</evidence>
<reference evidence="2" key="1">
    <citation type="submission" date="2022-05" db="EMBL/GenBank/DDBJ databases">
        <authorList>
            <person name="Oliphant S.A."/>
            <person name="Watson-Haigh N.S."/>
            <person name="Sumby K.M."/>
            <person name="Gardner J.M."/>
            <person name="Jiranek V."/>
        </authorList>
    </citation>
    <scope>NUCLEOTIDE SEQUENCE</scope>
    <source>
        <strain evidence="2">KI3_B9</strain>
    </source>
</reference>
<evidence type="ECO:0000256" key="1">
    <source>
        <dbReference type="SAM" id="Phobius"/>
    </source>
</evidence>
<keyword evidence="1" id="KW-0472">Membrane</keyword>
<sequence length="81" mass="9063">MASEKSAFILVSMLVILAQALIVKFSLNIWIQLIIPLTYSIILVICFFFVFKSDNWIAFTALLLAGNLTLLATAKHTTPLY</sequence>
<feature type="transmembrane region" description="Helical" evidence="1">
    <location>
        <begin position="56"/>
        <end position="74"/>
    </location>
</feature>
<dbReference type="RefSeq" id="WP_252774180.1">
    <property type="nucleotide sequence ID" value="NZ_CP097122.1"/>
</dbReference>
<evidence type="ECO:0000313" key="3">
    <source>
        <dbReference type="Proteomes" id="UP001056093"/>
    </source>
</evidence>
<proteinExistence type="predicted"/>
<dbReference type="Proteomes" id="UP001056093">
    <property type="component" value="Chromosome"/>
</dbReference>
<keyword evidence="3" id="KW-1185">Reference proteome</keyword>
<dbReference type="EMBL" id="CP097122">
    <property type="protein sequence ID" value="USS92399.1"/>
    <property type="molecule type" value="Genomic_DNA"/>
</dbReference>
<organism evidence="2 3">
    <name type="scientific">Fructobacillus americanaquae</name>
    <dbReference type="NCBI Taxonomy" id="2940302"/>
    <lineage>
        <taxon>Bacteria</taxon>
        <taxon>Bacillati</taxon>
        <taxon>Bacillota</taxon>
        <taxon>Bacilli</taxon>
        <taxon>Lactobacillales</taxon>
        <taxon>Lactobacillaceae</taxon>
        <taxon>Fructobacillus</taxon>
    </lineage>
</organism>
<keyword evidence="1" id="KW-1133">Transmembrane helix</keyword>